<gene>
    <name evidence="1" type="ORF">L1987_77469</name>
</gene>
<protein>
    <submittedName>
        <fullName evidence="1">Uncharacterized protein</fullName>
    </submittedName>
</protein>
<evidence type="ECO:0000313" key="1">
    <source>
        <dbReference type="EMBL" id="KAI3694503.1"/>
    </source>
</evidence>
<comment type="caution">
    <text evidence="1">The sequence shown here is derived from an EMBL/GenBank/DDBJ whole genome shotgun (WGS) entry which is preliminary data.</text>
</comment>
<keyword evidence="2" id="KW-1185">Reference proteome</keyword>
<reference evidence="2" key="1">
    <citation type="journal article" date="2022" name="Mol. Ecol. Resour.">
        <title>The genomes of chicory, endive, great burdock and yacon provide insights into Asteraceae palaeo-polyploidization history and plant inulin production.</title>
        <authorList>
            <person name="Fan W."/>
            <person name="Wang S."/>
            <person name="Wang H."/>
            <person name="Wang A."/>
            <person name="Jiang F."/>
            <person name="Liu H."/>
            <person name="Zhao H."/>
            <person name="Xu D."/>
            <person name="Zhang Y."/>
        </authorList>
    </citation>
    <scope>NUCLEOTIDE SEQUENCE [LARGE SCALE GENOMIC DNA]</scope>
    <source>
        <strain evidence="2">cv. Yunnan</strain>
    </source>
</reference>
<name>A0ACB8ZAY2_9ASTR</name>
<proteinExistence type="predicted"/>
<accession>A0ACB8ZAY2</accession>
<evidence type="ECO:0000313" key="2">
    <source>
        <dbReference type="Proteomes" id="UP001056120"/>
    </source>
</evidence>
<dbReference type="EMBL" id="CM042043">
    <property type="protein sequence ID" value="KAI3694503.1"/>
    <property type="molecule type" value="Genomic_DNA"/>
</dbReference>
<reference evidence="1 2" key="2">
    <citation type="journal article" date="2022" name="Mol. Ecol. Resour.">
        <title>The genomes of chicory, endive, great burdock and yacon provide insights into Asteraceae paleo-polyploidization history and plant inulin production.</title>
        <authorList>
            <person name="Fan W."/>
            <person name="Wang S."/>
            <person name="Wang H."/>
            <person name="Wang A."/>
            <person name="Jiang F."/>
            <person name="Liu H."/>
            <person name="Zhao H."/>
            <person name="Xu D."/>
            <person name="Zhang Y."/>
        </authorList>
    </citation>
    <scope>NUCLEOTIDE SEQUENCE [LARGE SCALE GENOMIC DNA]</scope>
    <source>
        <strain evidence="2">cv. Yunnan</strain>
        <tissue evidence="1">Leaves</tissue>
    </source>
</reference>
<organism evidence="1 2">
    <name type="scientific">Smallanthus sonchifolius</name>
    <dbReference type="NCBI Taxonomy" id="185202"/>
    <lineage>
        <taxon>Eukaryota</taxon>
        <taxon>Viridiplantae</taxon>
        <taxon>Streptophyta</taxon>
        <taxon>Embryophyta</taxon>
        <taxon>Tracheophyta</taxon>
        <taxon>Spermatophyta</taxon>
        <taxon>Magnoliopsida</taxon>
        <taxon>eudicotyledons</taxon>
        <taxon>Gunneridae</taxon>
        <taxon>Pentapetalae</taxon>
        <taxon>asterids</taxon>
        <taxon>campanulids</taxon>
        <taxon>Asterales</taxon>
        <taxon>Asteraceae</taxon>
        <taxon>Asteroideae</taxon>
        <taxon>Heliantheae alliance</taxon>
        <taxon>Millerieae</taxon>
        <taxon>Smallanthus</taxon>
    </lineage>
</organism>
<sequence>MVEEFSAITRNGTWTLVPRVSGTNVVNCKWVYKLKRDQSGAIKRYKARLVAKGFNQQPGIDYTETFSPVVKSATIRVVLSLAVTRHWPLRQLDAPRAWFQRLSQALLQLGFTGSKTDPSLFIYSANGTLLYMLVYVDDIILTGNNTTAIDRVVQCLSQSFAVQDMGPLSYFLGIEVAHKGENIVLSQRKYIHDLLSRNKLSNSKPVPSLCTSTAKLALGDSALFEDPVKYRQ</sequence>
<dbReference type="Proteomes" id="UP001056120">
    <property type="component" value="Linkage Group LG26"/>
</dbReference>